<name>A0ABM7SBD9_9HELI</name>
<evidence type="ECO:0000256" key="8">
    <source>
        <dbReference type="HAMAP-Rule" id="MF_00193"/>
    </source>
</evidence>
<evidence type="ECO:0000256" key="4">
    <source>
        <dbReference type="ARBA" id="ARBA00022741"/>
    </source>
</evidence>
<gene>
    <name evidence="8 12" type="primary">nadE</name>
    <name evidence="12" type="ORF">NHP190003_09730</name>
</gene>
<keyword evidence="13" id="KW-1185">Reference proteome</keyword>
<keyword evidence="5 8" id="KW-0067">ATP-binding</keyword>
<feature type="domain" description="NAD/GMP synthase" evidence="11">
    <location>
        <begin position="21"/>
        <end position="260"/>
    </location>
</feature>
<dbReference type="InterPro" id="IPR022926">
    <property type="entry name" value="NH(3)-dep_NAD(+)_synth"/>
</dbReference>
<evidence type="ECO:0000256" key="9">
    <source>
        <dbReference type="RuleBase" id="RU003811"/>
    </source>
</evidence>
<comment type="catalytic activity">
    <reaction evidence="8 10">
        <text>deamido-NAD(+) + NH4(+) + ATP = AMP + diphosphate + NAD(+) + H(+)</text>
        <dbReference type="Rhea" id="RHEA:21188"/>
        <dbReference type="ChEBI" id="CHEBI:15378"/>
        <dbReference type="ChEBI" id="CHEBI:28938"/>
        <dbReference type="ChEBI" id="CHEBI:30616"/>
        <dbReference type="ChEBI" id="CHEBI:33019"/>
        <dbReference type="ChEBI" id="CHEBI:57540"/>
        <dbReference type="ChEBI" id="CHEBI:58437"/>
        <dbReference type="ChEBI" id="CHEBI:456215"/>
        <dbReference type="EC" id="6.3.1.5"/>
    </reaction>
</comment>
<dbReference type="Proteomes" id="UP000826775">
    <property type="component" value="Chromosome"/>
</dbReference>
<evidence type="ECO:0000256" key="2">
    <source>
        <dbReference type="ARBA" id="ARBA00022598"/>
    </source>
</evidence>
<dbReference type="Gene3D" id="3.40.50.620">
    <property type="entry name" value="HUPs"/>
    <property type="match status" value="1"/>
</dbReference>
<dbReference type="NCBIfam" id="NF010587">
    <property type="entry name" value="PRK13980.1"/>
    <property type="match status" value="1"/>
</dbReference>
<dbReference type="EMBL" id="AP024814">
    <property type="protein sequence ID" value="BCZ17691.1"/>
    <property type="molecule type" value="Genomic_DNA"/>
</dbReference>
<keyword evidence="3 8" id="KW-0479">Metal-binding</keyword>
<dbReference type="SUPFAM" id="SSF52402">
    <property type="entry name" value="Adenine nucleotide alpha hydrolases-like"/>
    <property type="match status" value="1"/>
</dbReference>
<evidence type="ECO:0000256" key="10">
    <source>
        <dbReference type="RuleBase" id="RU003812"/>
    </source>
</evidence>
<dbReference type="EC" id="6.3.1.5" evidence="8 10"/>
<organism evidence="12 13">
    <name type="scientific">Helicobacter gastrocanis</name>
    <dbReference type="NCBI Taxonomy" id="2849641"/>
    <lineage>
        <taxon>Bacteria</taxon>
        <taxon>Pseudomonadati</taxon>
        <taxon>Campylobacterota</taxon>
        <taxon>Epsilonproteobacteria</taxon>
        <taxon>Campylobacterales</taxon>
        <taxon>Helicobacteraceae</taxon>
        <taxon>Helicobacter</taxon>
    </lineage>
</organism>
<feature type="binding site" evidence="8">
    <location>
        <position position="144"/>
    </location>
    <ligand>
        <name>ATP</name>
        <dbReference type="ChEBI" id="CHEBI:30616"/>
    </ligand>
</feature>
<dbReference type="InterPro" id="IPR014729">
    <property type="entry name" value="Rossmann-like_a/b/a_fold"/>
</dbReference>
<keyword evidence="7 8" id="KW-0520">NAD</keyword>
<evidence type="ECO:0000256" key="1">
    <source>
        <dbReference type="ARBA" id="ARBA00005859"/>
    </source>
</evidence>
<evidence type="ECO:0000256" key="3">
    <source>
        <dbReference type="ARBA" id="ARBA00022723"/>
    </source>
</evidence>
<comment type="similarity">
    <text evidence="1 8 9">Belongs to the NAD synthetase family.</text>
</comment>
<feature type="binding site" evidence="8">
    <location>
        <position position="49"/>
    </location>
    <ligand>
        <name>Mg(2+)</name>
        <dbReference type="ChEBI" id="CHEBI:18420"/>
    </ligand>
</feature>
<evidence type="ECO:0000256" key="5">
    <source>
        <dbReference type="ARBA" id="ARBA00022840"/>
    </source>
</evidence>
<feature type="binding site" evidence="8">
    <location>
        <position position="149"/>
    </location>
    <ligand>
        <name>Mg(2+)</name>
        <dbReference type="ChEBI" id="CHEBI:18420"/>
    </ligand>
</feature>
<accession>A0ABM7SBD9</accession>
<comment type="pathway">
    <text evidence="8">Cofactor biosynthesis; NAD(+) biosynthesis; NAD(+) from deamido-NAD(+) (ammonia route): step 1/1.</text>
</comment>
<dbReference type="PANTHER" id="PTHR23090:SF9">
    <property type="entry name" value="GLUTAMINE-DEPENDENT NAD(+) SYNTHETASE"/>
    <property type="match status" value="1"/>
</dbReference>
<comment type="caution">
    <text evidence="8">Lacks conserved residue(s) required for the propagation of feature annotation.</text>
</comment>
<dbReference type="RefSeq" id="WP_430886733.1">
    <property type="nucleotide sequence ID" value="NZ_AP024814.1"/>
</dbReference>
<protein>
    <recommendedName>
        <fullName evidence="8 10">NH(3)-dependent NAD(+) synthetase</fullName>
        <ecNumber evidence="8 10">6.3.1.5</ecNumber>
    </recommendedName>
</protein>
<evidence type="ECO:0000256" key="7">
    <source>
        <dbReference type="ARBA" id="ARBA00023027"/>
    </source>
</evidence>
<keyword evidence="6 8" id="KW-0460">Magnesium</keyword>
<evidence type="ECO:0000313" key="12">
    <source>
        <dbReference type="EMBL" id="BCZ17691.1"/>
    </source>
</evidence>
<dbReference type="InterPro" id="IPR022310">
    <property type="entry name" value="NAD/GMP_synthase"/>
</dbReference>
<evidence type="ECO:0000313" key="13">
    <source>
        <dbReference type="Proteomes" id="UP000826775"/>
    </source>
</evidence>
<feature type="binding site" evidence="8">
    <location>
        <position position="195"/>
    </location>
    <ligand>
        <name>ATP</name>
        <dbReference type="ChEBI" id="CHEBI:30616"/>
    </ligand>
</feature>
<dbReference type="HAMAP" id="MF_00193">
    <property type="entry name" value="NadE_ammonia_dep"/>
    <property type="match status" value="1"/>
</dbReference>
<evidence type="ECO:0000256" key="6">
    <source>
        <dbReference type="ARBA" id="ARBA00022842"/>
    </source>
</evidence>
<dbReference type="Pfam" id="PF02540">
    <property type="entry name" value="NAD_synthase"/>
    <property type="match status" value="1"/>
</dbReference>
<evidence type="ECO:0000259" key="11">
    <source>
        <dbReference type="Pfam" id="PF02540"/>
    </source>
</evidence>
<dbReference type="CDD" id="cd00553">
    <property type="entry name" value="NAD_synthase"/>
    <property type="match status" value="1"/>
</dbReference>
<feature type="binding site" evidence="8">
    <location>
        <position position="173"/>
    </location>
    <ligand>
        <name>ATP</name>
        <dbReference type="ChEBI" id="CHEBI:30616"/>
    </ligand>
</feature>
<feature type="binding site" description="in other chain" evidence="8">
    <location>
        <position position="124"/>
    </location>
    <ligand>
        <name>deamido-NAD(+)</name>
        <dbReference type="ChEBI" id="CHEBI:58437"/>
        <note>ligand shared between two neighboring subunits</note>
    </ligand>
</feature>
<keyword evidence="4 8" id="KW-0547">Nucleotide-binding</keyword>
<dbReference type="NCBIfam" id="TIGR00552">
    <property type="entry name" value="nadE"/>
    <property type="match status" value="1"/>
</dbReference>
<comment type="function">
    <text evidence="8">Catalyzes the ATP-dependent amidation of deamido-NAD to form NAD. Uses ammonia as a nitrogen source.</text>
</comment>
<dbReference type="PANTHER" id="PTHR23090">
    <property type="entry name" value="NH 3 /GLUTAMINE-DEPENDENT NAD + SYNTHETASE"/>
    <property type="match status" value="1"/>
</dbReference>
<comment type="subunit">
    <text evidence="8">Homodimer.</text>
</comment>
<reference evidence="12 13" key="1">
    <citation type="submission" date="2021-07" db="EMBL/GenBank/DDBJ databases">
        <title>Novel Helicobacter sp. Isolated from a dog.</title>
        <authorList>
            <person name="Rimbara E."/>
            <person name="Suzuki M."/>
        </authorList>
    </citation>
    <scope>NUCLEOTIDE SEQUENCE [LARGE SCALE GENOMIC DNA]</scope>
    <source>
        <strain evidence="13">NHP19-003</strain>
    </source>
</reference>
<keyword evidence="2 8" id="KW-0436">Ligase</keyword>
<feature type="binding site" evidence="8">
    <location>
        <begin position="43"/>
        <end position="50"/>
    </location>
    <ligand>
        <name>ATP</name>
        <dbReference type="ChEBI" id="CHEBI:30616"/>
    </ligand>
</feature>
<proteinExistence type="inferred from homology"/>
<dbReference type="InterPro" id="IPR003694">
    <property type="entry name" value="NAD_synthase"/>
</dbReference>
<sequence>MRTELQSTPPTRGLDLPPNIIDTLVNFFQTQTTQRGFRRVVYGLSGGVDSAVVALLCQKVFQNNAHALLMPSLSTPSSALEHATELCKAFQIPVSHHPIAPHHALFKDRHKDANLIRQGNFCARLRMATLYDYALEHHALVIGTSNKSERLLGYGTIFGDLACAINPIGNLYKSQIYALARLLQVPENILNKPPSADFYAGQSDEGELGFSYAEIDPLLLAMEQNPHLDFNALVALGFAPKLVASVQERMAKNAFKLEMPTICAL</sequence>